<dbReference type="AlphaFoldDB" id="A0A2G9RI02"/>
<name>A0A2G9RI02_AQUCT</name>
<sequence length="133" mass="14811">MVWRWLVAIFPSLISIPNRKADPIASAGARTMSLSPKPHRFGRPLSPQLVLFLLFAFCLLSVFISAYYLYGWIRGLEPLGGDTQSLDCDEPKISPSHLLPVKSMRSVDSSCTDPLVLVFVESLYSQLGQEIVE</sequence>
<gene>
    <name evidence="2" type="ORF">AB205_0218190</name>
</gene>
<dbReference type="OrthoDB" id="8958249at2759"/>
<evidence type="ECO:0000313" key="2">
    <source>
        <dbReference type="EMBL" id="PIO26861.1"/>
    </source>
</evidence>
<evidence type="ECO:0000313" key="3">
    <source>
        <dbReference type="Proteomes" id="UP000228934"/>
    </source>
</evidence>
<keyword evidence="1" id="KW-0812">Transmembrane</keyword>
<dbReference type="Proteomes" id="UP000228934">
    <property type="component" value="Unassembled WGS sequence"/>
</dbReference>
<keyword evidence="1" id="KW-0472">Membrane</keyword>
<keyword evidence="3" id="KW-1185">Reference proteome</keyword>
<keyword evidence="1" id="KW-1133">Transmembrane helix</keyword>
<reference evidence="3" key="1">
    <citation type="journal article" date="2017" name="Nat. Commun.">
        <title>The North American bullfrog draft genome provides insight into hormonal regulation of long noncoding RNA.</title>
        <authorList>
            <person name="Hammond S.A."/>
            <person name="Warren R.L."/>
            <person name="Vandervalk B.P."/>
            <person name="Kucuk E."/>
            <person name="Khan H."/>
            <person name="Gibb E.A."/>
            <person name="Pandoh P."/>
            <person name="Kirk H."/>
            <person name="Zhao Y."/>
            <person name="Jones M."/>
            <person name="Mungall A.J."/>
            <person name="Coope R."/>
            <person name="Pleasance S."/>
            <person name="Moore R.A."/>
            <person name="Holt R.A."/>
            <person name="Round J.M."/>
            <person name="Ohora S."/>
            <person name="Walle B.V."/>
            <person name="Veldhoen N."/>
            <person name="Helbing C.C."/>
            <person name="Birol I."/>
        </authorList>
    </citation>
    <scope>NUCLEOTIDE SEQUENCE [LARGE SCALE GENOMIC DNA]</scope>
</reference>
<proteinExistence type="predicted"/>
<protein>
    <submittedName>
        <fullName evidence="2">Uncharacterized protein</fullName>
    </submittedName>
</protein>
<feature type="transmembrane region" description="Helical" evidence="1">
    <location>
        <begin position="45"/>
        <end position="70"/>
    </location>
</feature>
<dbReference type="EMBL" id="KV941957">
    <property type="protein sequence ID" value="PIO26861.1"/>
    <property type="molecule type" value="Genomic_DNA"/>
</dbReference>
<organism evidence="2 3">
    <name type="scientific">Aquarana catesbeiana</name>
    <name type="common">American bullfrog</name>
    <name type="synonym">Rana catesbeiana</name>
    <dbReference type="NCBI Taxonomy" id="8400"/>
    <lineage>
        <taxon>Eukaryota</taxon>
        <taxon>Metazoa</taxon>
        <taxon>Chordata</taxon>
        <taxon>Craniata</taxon>
        <taxon>Vertebrata</taxon>
        <taxon>Euteleostomi</taxon>
        <taxon>Amphibia</taxon>
        <taxon>Batrachia</taxon>
        <taxon>Anura</taxon>
        <taxon>Neobatrachia</taxon>
        <taxon>Ranoidea</taxon>
        <taxon>Ranidae</taxon>
        <taxon>Aquarana</taxon>
    </lineage>
</organism>
<accession>A0A2G9RI02</accession>
<evidence type="ECO:0000256" key="1">
    <source>
        <dbReference type="SAM" id="Phobius"/>
    </source>
</evidence>